<feature type="domain" description="DUF2229" evidence="1">
    <location>
        <begin position="2"/>
        <end position="227"/>
    </location>
</feature>
<evidence type="ECO:0000259" key="1">
    <source>
        <dbReference type="Pfam" id="PF09989"/>
    </source>
</evidence>
<keyword evidence="3" id="KW-1185">Reference proteome</keyword>
<protein>
    <recommendedName>
        <fullName evidence="1">DUF2229 domain-containing protein</fullName>
    </recommendedName>
</protein>
<sequence>MKIAIPHSLLYYYYFPLWDTFFKELGFEVVDTGPTTKEILDKGAKAAVSDICAPIKIFTGHVIEGLKVADYVFVPRFARIKKPEYFCPKFMGLPDIIEGTVEESKGRVISPIINEKNNENISSLRVYEIVAEMFGFSHREIRLAIKRAEEVFERFKKLMYGGLSCEKALESYKTGRWEEDLEKIKKDGDVTIAVLGYVYDVYDSFISMDVIKKLEALNVNIKTFEMIPQKVAYDNLKHYRKRLFWTFSNRVLGAGLHYLKDPTVDGIIHVTAFGCGPDAIVGRFLQYESDIAGKPFTTLRVDEHTGEGHMVTRIEAFVDMLRRKKWAKVSEVLQK</sequence>
<name>A0ABN6EB92_9FIRM</name>
<accession>A0ABN6EB92</accession>
<dbReference type="InterPro" id="IPR018709">
    <property type="entry name" value="CoA_activase_DUF2229"/>
</dbReference>
<dbReference type="PANTHER" id="PTHR32329">
    <property type="entry name" value="BIFUNCTIONAL PROTEIN [INCLUDES 2-HYDROXYACYL-COA DEHYDRATASE (N-TER) AND ITS ACTIVATOR DOMAIN (C_TERM)-RELATED"/>
    <property type="match status" value="1"/>
</dbReference>
<dbReference type="Pfam" id="PF09989">
    <property type="entry name" value="DUF2229"/>
    <property type="match status" value="1"/>
</dbReference>
<organism evidence="2 3">
    <name type="scientific">Caldicellulosiruptor diazotrophicus</name>
    <dbReference type="NCBI Taxonomy" id="2806205"/>
    <lineage>
        <taxon>Bacteria</taxon>
        <taxon>Bacillati</taxon>
        <taxon>Bacillota</taxon>
        <taxon>Bacillota incertae sedis</taxon>
        <taxon>Caldicellulosiruptorales</taxon>
        <taxon>Caldicellulosiruptoraceae</taxon>
        <taxon>Caldicellulosiruptor</taxon>
    </lineage>
</organism>
<proteinExistence type="predicted"/>
<dbReference type="InterPro" id="IPR051805">
    <property type="entry name" value="Dehydratase_Activator_Redct"/>
</dbReference>
<dbReference type="PANTHER" id="PTHR32329:SF2">
    <property type="entry name" value="BIFUNCTIONAL PROTEIN [INCLUDES 2-HYDROXYACYL-COA DEHYDRATASE (N-TER) AND ITS ACTIVATOR DOMAIN (C_TERM)"/>
    <property type="match status" value="1"/>
</dbReference>
<dbReference type="EMBL" id="AP024480">
    <property type="protein sequence ID" value="BCS81834.1"/>
    <property type="molecule type" value="Genomic_DNA"/>
</dbReference>
<evidence type="ECO:0000313" key="2">
    <source>
        <dbReference type="EMBL" id="BCS81834.1"/>
    </source>
</evidence>
<reference evidence="2 3" key="1">
    <citation type="submission" date="2021-02" db="EMBL/GenBank/DDBJ databases">
        <title>Nitrogen-fixing ability and nitrogen fixation related genes of thermophilic fermentative bacteria in the genus Caldicellulosiruptor.</title>
        <authorList>
            <person name="Chen Y."/>
            <person name="Nishihara A."/>
            <person name="Haruta S."/>
        </authorList>
    </citation>
    <scope>NUCLEOTIDE SEQUENCE [LARGE SCALE GENOMIC DNA]</scope>
    <source>
        <strain evidence="2 3">YA01</strain>
    </source>
</reference>
<dbReference type="Gene3D" id="3.40.50.11900">
    <property type="match status" value="1"/>
</dbReference>
<evidence type="ECO:0000313" key="3">
    <source>
        <dbReference type="Proteomes" id="UP000663623"/>
    </source>
</evidence>
<gene>
    <name evidence="2" type="ORF">CaldiYA01_17940</name>
</gene>
<dbReference type="Proteomes" id="UP000663623">
    <property type="component" value="Chromosome"/>
</dbReference>